<dbReference type="InterPro" id="IPR050478">
    <property type="entry name" value="Ethylene_sulfur-biosynth"/>
</dbReference>
<evidence type="ECO:0000313" key="6">
    <source>
        <dbReference type="Proteomes" id="UP000685013"/>
    </source>
</evidence>
<sequence>MARIADVVSFRHLFVMSLALNVSLILRGVNQNEKHQSGAPMAVHKGTKASQMRFLSFPSESAAAARETQPSVDENGGQRVINLDQKRFWIEDPCRLVAVLAANIDRDSSGLFCFGLRLSRVELESGDPTMYEQYWKAMGDKTTIVIPGWQSMSYFSAGKNLCWFLEPELATQIVRLHKVAGNAVTEGRHIVVGTGSSQLFLAALYALSPQDSSNPISVVSTAPYYSSYPLMTDCVKSGLHKWAGDAKQFDKDEPYIELVTSPNNPDGFIRHSVVNRTGGILIHDLAYYWPQYTPISAPSDYDLTMFTVSKSTGHAGTRIGWALVKDVEVAKRMVKFIELNTIGVSKDSQLRAAKVLEVVSDSSEQAGGSEYPESFFHFSHAVMTERWRLLREAVKDSGLFSLPKFSPAHCSFFDNNLGTQPAFAWLRCDGADVDDCESFFRGHKILARGGKHFGASTGAISVRFVSVIATIMDKMRFKDPLDCVELGLVLSFYFGHFFGRSFQSGSSMKSKEQKCVLPLVHADKMMMRMTIGLK</sequence>
<dbReference type="CDD" id="cd00609">
    <property type="entry name" value="AAT_like"/>
    <property type="match status" value="1"/>
</dbReference>
<evidence type="ECO:0000256" key="3">
    <source>
        <dbReference type="SAM" id="SignalP"/>
    </source>
</evidence>
<accession>A0AAV6N282</accession>
<evidence type="ECO:0000313" key="5">
    <source>
        <dbReference type="EMBL" id="KAG6589430.1"/>
    </source>
</evidence>
<evidence type="ECO:0000256" key="2">
    <source>
        <dbReference type="ARBA" id="ARBA00022898"/>
    </source>
</evidence>
<keyword evidence="6" id="KW-1185">Reference proteome</keyword>
<dbReference type="AlphaFoldDB" id="A0AAV6N282"/>
<name>A0AAV6N282_9ROSI</name>
<feature type="signal peptide" evidence="3">
    <location>
        <begin position="1"/>
        <end position="19"/>
    </location>
</feature>
<dbReference type="PANTHER" id="PTHR43795:SF22">
    <property type="entry name" value="TRYPTOPHAN AMINOTRANSFERASE-RELATED PROTEIN 2"/>
    <property type="match status" value="1"/>
</dbReference>
<dbReference type="Proteomes" id="UP000685013">
    <property type="component" value="Chromosome 10"/>
</dbReference>
<keyword evidence="5" id="KW-0032">Aminotransferase</keyword>
<feature type="non-terminal residue" evidence="5">
    <location>
        <position position="1"/>
    </location>
</feature>
<keyword evidence="2" id="KW-0663">Pyridoxal phosphate</keyword>
<comment type="subunit">
    <text evidence="1">Homodimer.</text>
</comment>
<feature type="chain" id="PRO_5043417229" evidence="3">
    <location>
        <begin position="20"/>
        <end position="534"/>
    </location>
</feature>
<reference evidence="5 6" key="1">
    <citation type="journal article" date="2021" name="Hortic Res">
        <title>The domestication of Cucurbita argyrosperma as revealed by the genome of its wild relative.</title>
        <authorList>
            <person name="Barrera-Redondo J."/>
            <person name="Sanchez-de la Vega G."/>
            <person name="Aguirre-Liguori J.A."/>
            <person name="Castellanos-Morales G."/>
            <person name="Gutierrez-Guerrero Y.T."/>
            <person name="Aguirre-Dugua X."/>
            <person name="Aguirre-Planter E."/>
            <person name="Tenaillon M.I."/>
            <person name="Lira-Saade R."/>
            <person name="Eguiarte L.E."/>
        </authorList>
    </citation>
    <scope>NUCLEOTIDE SEQUENCE [LARGE SCALE GENOMIC DNA]</scope>
    <source>
        <strain evidence="5">JBR-2021</strain>
    </source>
</reference>
<organism evidence="5 6">
    <name type="scientific">Cucurbita argyrosperma subsp. sororia</name>
    <dbReference type="NCBI Taxonomy" id="37648"/>
    <lineage>
        <taxon>Eukaryota</taxon>
        <taxon>Viridiplantae</taxon>
        <taxon>Streptophyta</taxon>
        <taxon>Embryophyta</taxon>
        <taxon>Tracheophyta</taxon>
        <taxon>Spermatophyta</taxon>
        <taxon>Magnoliopsida</taxon>
        <taxon>eudicotyledons</taxon>
        <taxon>Gunneridae</taxon>
        <taxon>Pentapetalae</taxon>
        <taxon>rosids</taxon>
        <taxon>fabids</taxon>
        <taxon>Cucurbitales</taxon>
        <taxon>Cucurbitaceae</taxon>
        <taxon>Cucurbiteae</taxon>
        <taxon>Cucurbita</taxon>
    </lineage>
</organism>
<dbReference type="GO" id="GO:0008483">
    <property type="term" value="F:transaminase activity"/>
    <property type="evidence" value="ECO:0007669"/>
    <property type="project" value="UniProtKB-KW"/>
</dbReference>
<dbReference type="GO" id="GO:0006520">
    <property type="term" value="P:amino acid metabolic process"/>
    <property type="evidence" value="ECO:0007669"/>
    <property type="project" value="TreeGrafter"/>
</dbReference>
<dbReference type="GO" id="GO:0016846">
    <property type="term" value="F:carbon-sulfur lyase activity"/>
    <property type="evidence" value="ECO:0007669"/>
    <property type="project" value="InterPro"/>
</dbReference>
<evidence type="ECO:0000259" key="4">
    <source>
        <dbReference type="Pfam" id="PF04864"/>
    </source>
</evidence>
<evidence type="ECO:0000256" key="1">
    <source>
        <dbReference type="ARBA" id="ARBA00011738"/>
    </source>
</evidence>
<keyword evidence="5" id="KW-0808">Transferase</keyword>
<gene>
    <name evidence="5" type="primary">TAR2</name>
    <name evidence="5" type="ORF">SDJN03_14853</name>
</gene>
<feature type="domain" description="Alliinase C-terminal" evidence="4">
    <location>
        <begin position="121"/>
        <end position="464"/>
    </location>
</feature>
<protein>
    <submittedName>
        <fullName evidence="5">Tryptophan aminotransferase-related protein 2</fullName>
    </submittedName>
</protein>
<dbReference type="Pfam" id="PF04864">
    <property type="entry name" value="Alliinase_C"/>
    <property type="match status" value="1"/>
</dbReference>
<dbReference type="InterPro" id="IPR006948">
    <property type="entry name" value="Alliinase_C"/>
</dbReference>
<dbReference type="EMBL" id="JAGKQH010000010">
    <property type="protein sequence ID" value="KAG6589430.1"/>
    <property type="molecule type" value="Genomic_DNA"/>
</dbReference>
<proteinExistence type="predicted"/>
<dbReference type="PANTHER" id="PTHR43795">
    <property type="entry name" value="BIFUNCTIONAL ASPARTATE AMINOTRANSFERASE AND GLUTAMATE/ASPARTATE-PREPHENATE AMINOTRANSFERASE-RELATED"/>
    <property type="match status" value="1"/>
</dbReference>
<comment type="caution">
    <text evidence="5">The sequence shown here is derived from an EMBL/GenBank/DDBJ whole genome shotgun (WGS) entry which is preliminary data.</text>
</comment>
<keyword evidence="3" id="KW-0732">Signal</keyword>